<name>A0AAV6MHS6_9ROSI</name>
<reference evidence="1 2" key="1">
    <citation type="journal article" date="2021" name="Hortic Res">
        <title>The domestication of Cucurbita argyrosperma as revealed by the genome of its wild relative.</title>
        <authorList>
            <person name="Barrera-Redondo J."/>
            <person name="Sanchez-de la Vega G."/>
            <person name="Aguirre-Liguori J.A."/>
            <person name="Castellanos-Morales G."/>
            <person name="Gutierrez-Guerrero Y.T."/>
            <person name="Aguirre-Dugua X."/>
            <person name="Aguirre-Planter E."/>
            <person name="Tenaillon M.I."/>
            <person name="Lira-Saade R."/>
            <person name="Eguiarte L.E."/>
        </authorList>
    </citation>
    <scope>NUCLEOTIDE SEQUENCE [LARGE SCALE GENOMIC DNA]</scope>
    <source>
        <strain evidence="1">JBR-2021</strain>
    </source>
</reference>
<gene>
    <name evidence="1" type="ORF">SDJN03_21751</name>
</gene>
<evidence type="ECO:0000313" key="1">
    <source>
        <dbReference type="EMBL" id="KAG6581749.1"/>
    </source>
</evidence>
<organism evidence="1 2">
    <name type="scientific">Cucurbita argyrosperma subsp. sororia</name>
    <dbReference type="NCBI Taxonomy" id="37648"/>
    <lineage>
        <taxon>Eukaryota</taxon>
        <taxon>Viridiplantae</taxon>
        <taxon>Streptophyta</taxon>
        <taxon>Embryophyta</taxon>
        <taxon>Tracheophyta</taxon>
        <taxon>Spermatophyta</taxon>
        <taxon>Magnoliopsida</taxon>
        <taxon>eudicotyledons</taxon>
        <taxon>Gunneridae</taxon>
        <taxon>Pentapetalae</taxon>
        <taxon>rosids</taxon>
        <taxon>fabids</taxon>
        <taxon>Cucurbitales</taxon>
        <taxon>Cucurbitaceae</taxon>
        <taxon>Cucurbiteae</taxon>
        <taxon>Cucurbita</taxon>
    </lineage>
</organism>
<dbReference type="EMBL" id="JAGKQH010000014">
    <property type="protein sequence ID" value="KAG6581749.1"/>
    <property type="molecule type" value="Genomic_DNA"/>
</dbReference>
<proteinExistence type="predicted"/>
<keyword evidence="2" id="KW-1185">Reference proteome</keyword>
<sequence>MEPRREVEGFFLLQVDRKHNRTEASCSLTPGLRRGFGALSAQITLLRSGLMRRLGLGSWAVGAGGGLGSRFAGAAGVGCYKRGPNHLKHTQISA</sequence>
<comment type="caution">
    <text evidence="1">The sequence shown here is derived from an EMBL/GenBank/DDBJ whole genome shotgun (WGS) entry which is preliminary data.</text>
</comment>
<dbReference type="AlphaFoldDB" id="A0AAV6MHS6"/>
<feature type="non-terminal residue" evidence="1">
    <location>
        <position position="1"/>
    </location>
</feature>
<evidence type="ECO:0000313" key="2">
    <source>
        <dbReference type="Proteomes" id="UP000685013"/>
    </source>
</evidence>
<dbReference type="Proteomes" id="UP000685013">
    <property type="component" value="Chromosome 14"/>
</dbReference>
<accession>A0AAV6MHS6</accession>
<protein>
    <submittedName>
        <fullName evidence="1">Uncharacterized protein</fullName>
    </submittedName>
</protein>